<dbReference type="AlphaFoldDB" id="A0A8J2PBY8"/>
<dbReference type="Proteomes" id="UP000708208">
    <property type="component" value="Unassembled WGS sequence"/>
</dbReference>
<comment type="caution">
    <text evidence="2">The sequence shown here is derived from an EMBL/GenBank/DDBJ whole genome shotgun (WGS) entry which is preliminary data.</text>
</comment>
<feature type="transmembrane region" description="Helical" evidence="1">
    <location>
        <begin position="117"/>
        <end position="141"/>
    </location>
</feature>
<evidence type="ECO:0000313" key="2">
    <source>
        <dbReference type="EMBL" id="CAG7822822.1"/>
    </source>
</evidence>
<sequence>MLPSVILKPSFENPPSYREAVNSYVSHLRIQSGGQDQSPNMALPGPHHTIVVIPQLQNGQLSSKIDVNVTIIPYPPRMDTLMACDRPLPIDEEDLGRSTPDIEINHCRAIQKRVLQFGLFIAVFLMLTLLTLCLVKMAIYFTKQDRPVQYS</sequence>
<evidence type="ECO:0000256" key="1">
    <source>
        <dbReference type="SAM" id="Phobius"/>
    </source>
</evidence>
<dbReference type="EMBL" id="CAJVCH010527570">
    <property type="protein sequence ID" value="CAG7822822.1"/>
    <property type="molecule type" value="Genomic_DNA"/>
</dbReference>
<accession>A0A8J2PBY8</accession>
<keyword evidence="1" id="KW-0472">Membrane</keyword>
<reference evidence="2" key="1">
    <citation type="submission" date="2021-06" db="EMBL/GenBank/DDBJ databases">
        <authorList>
            <person name="Hodson N. C."/>
            <person name="Mongue J. A."/>
            <person name="Jaron S. K."/>
        </authorList>
    </citation>
    <scope>NUCLEOTIDE SEQUENCE</scope>
</reference>
<keyword evidence="3" id="KW-1185">Reference proteome</keyword>
<gene>
    <name evidence="2" type="ORF">AFUS01_LOCUS33072</name>
</gene>
<organism evidence="2 3">
    <name type="scientific">Allacma fusca</name>
    <dbReference type="NCBI Taxonomy" id="39272"/>
    <lineage>
        <taxon>Eukaryota</taxon>
        <taxon>Metazoa</taxon>
        <taxon>Ecdysozoa</taxon>
        <taxon>Arthropoda</taxon>
        <taxon>Hexapoda</taxon>
        <taxon>Collembola</taxon>
        <taxon>Symphypleona</taxon>
        <taxon>Sminthuridae</taxon>
        <taxon>Allacma</taxon>
    </lineage>
</organism>
<keyword evidence="1" id="KW-0812">Transmembrane</keyword>
<keyword evidence="1" id="KW-1133">Transmembrane helix</keyword>
<name>A0A8J2PBY8_9HEXA</name>
<protein>
    <submittedName>
        <fullName evidence="2">Uncharacterized protein</fullName>
    </submittedName>
</protein>
<evidence type="ECO:0000313" key="3">
    <source>
        <dbReference type="Proteomes" id="UP000708208"/>
    </source>
</evidence>
<proteinExistence type="predicted"/>